<reference evidence="3" key="1">
    <citation type="journal article" date="2020" name="Cell">
        <title>Large-Scale Comparative Analyses of Tick Genomes Elucidate Their Genetic Diversity and Vector Capacities.</title>
        <authorList>
            <consortium name="Tick Genome and Microbiome Consortium (TIGMIC)"/>
            <person name="Jia N."/>
            <person name="Wang J."/>
            <person name="Shi W."/>
            <person name="Du L."/>
            <person name="Sun Y."/>
            <person name="Zhan W."/>
            <person name="Jiang J.F."/>
            <person name="Wang Q."/>
            <person name="Zhang B."/>
            <person name="Ji P."/>
            <person name="Bell-Sakyi L."/>
            <person name="Cui X.M."/>
            <person name="Yuan T.T."/>
            <person name="Jiang B.G."/>
            <person name="Yang W.F."/>
            <person name="Lam T.T."/>
            <person name="Chang Q.C."/>
            <person name="Ding S.J."/>
            <person name="Wang X.J."/>
            <person name="Zhu J.G."/>
            <person name="Ruan X.D."/>
            <person name="Zhao L."/>
            <person name="Wei J.T."/>
            <person name="Ye R.Z."/>
            <person name="Que T.C."/>
            <person name="Du C.H."/>
            <person name="Zhou Y.H."/>
            <person name="Cheng J.X."/>
            <person name="Dai P.F."/>
            <person name="Guo W.B."/>
            <person name="Han X.H."/>
            <person name="Huang E.J."/>
            <person name="Li L.F."/>
            <person name="Wei W."/>
            <person name="Gao Y.C."/>
            <person name="Liu J.Z."/>
            <person name="Shao H.Z."/>
            <person name="Wang X."/>
            <person name="Wang C.C."/>
            <person name="Yang T.C."/>
            <person name="Huo Q.B."/>
            <person name="Li W."/>
            <person name="Chen H.Y."/>
            <person name="Chen S.E."/>
            <person name="Zhou L.G."/>
            <person name="Ni X.B."/>
            <person name="Tian J.H."/>
            <person name="Sheng Y."/>
            <person name="Liu T."/>
            <person name="Pan Y.S."/>
            <person name="Xia L.Y."/>
            <person name="Li J."/>
            <person name="Zhao F."/>
            <person name="Cao W.C."/>
        </authorList>
    </citation>
    <scope>NUCLEOTIDE SEQUENCE</scope>
    <source>
        <strain evidence="3">Rsan-2018</strain>
    </source>
</reference>
<gene>
    <name evidence="3" type="ORF">HPB52_024941</name>
</gene>
<protein>
    <submittedName>
        <fullName evidence="3">Uncharacterized protein</fullName>
    </submittedName>
</protein>
<accession>A0A9D4SMK5</accession>
<dbReference type="AlphaFoldDB" id="A0A9D4SMK5"/>
<dbReference type="VEuPathDB" id="VectorBase:RSAN_032574"/>
<feature type="region of interest" description="Disordered" evidence="2">
    <location>
        <begin position="1"/>
        <end position="21"/>
    </location>
</feature>
<sequence>MQPVHTFPSSQVDPNDLGDPEDLRELFDAARQIMKMRIELAELASEKSTGLHHRTQEEEDELAELREKLASAQKQASQVPRLKEENRALGKQVSQLENELDELSNQLHRSQQETDRQLSAKLRDKNTHVAQLLADLQTVVRVIIATNLANTAAKSGWKAAGPNQAAVASASAKSRTAILATPTGWTTATRGTAVVVSVIVDAWSDSAQASIPSKHR</sequence>
<proteinExistence type="predicted"/>
<evidence type="ECO:0000313" key="3">
    <source>
        <dbReference type="EMBL" id="KAH7932042.1"/>
    </source>
</evidence>
<feature type="coiled-coil region" evidence="1">
    <location>
        <begin position="55"/>
        <end position="113"/>
    </location>
</feature>
<reference evidence="3" key="2">
    <citation type="submission" date="2021-09" db="EMBL/GenBank/DDBJ databases">
        <authorList>
            <person name="Jia N."/>
            <person name="Wang J."/>
            <person name="Shi W."/>
            <person name="Du L."/>
            <person name="Sun Y."/>
            <person name="Zhan W."/>
            <person name="Jiang J."/>
            <person name="Wang Q."/>
            <person name="Zhang B."/>
            <person name="Ji P."/>
            <person name="Sakyi L.B."/>
            <person name="Cui X."/>
            <person name="Yuan T."/>
            <person name="Jiang B."/>
            <person name="Yang W."/>
            <person name="Lam T.T.-Y."/>
            <person name="Chang Q."/>
            <person name="Ding S."/>
            <person name="Wang X."/>
            <person name="Zhu J."/>
            <person name="Ruan X."/>
            <person name="Zhao L."/>
            <person name="Wei J."/>
            <person name="Que T."/>
            <person name="Du C."/>
            <person name="Cheng J."/>
            <person name="Dai P."/>
            <person name="Han X."/>
            <person name="Huang E."/>
            <person name="Gao Y."/>
            <person name="Liu J."/>
            <person name="Shao H."/>
            <person name="Ye R."/>
            <person name="Li L."/>
            <person name="Wei W."/>
            <person name="Wang X."/>
            <person name="Wang C."/>
            <person name="Huo Q."/>
            <person name="Li W."/>
            <person name="Guo W."/>
            <person name="Chen H."/>
            <person name="Chen S."/>
            <person name="Zhou L."/>
            <person name="Zhou L."/>
            <person name="Ni X."/>
            <person name="Tian J."/>
            <person name="Zhou Y."/>
            <person name="Sheng Y."/>
            <person name="Liu T."/>
            <person name="Pan Y."/>
            <person name="Xia L."/>
            <person name="Li J."/>
            <person name="Zhao F."/>
            <person name="Cao W."/>
        </authorList>
    </citation>
    <scope>NUCLEOTIDE SEQUENCE</scope>
    <source>
        <strain evidence="3">Rsan-2018</strain>
        <tissue evidence="3">Larvae</tissue>
    </source>
</reference>
<keyword evidence="1" id="KW-0175">Coiled coil</keyword>
<dbReference type="EMBL" id="JABSTV010001759">
    <property type="protein sequence ID" value="KAH7932042.1"/>
    <property type="molecule type" value="Genomic_DNA"/>
</dbReference>
<comment type="caution">
    <text evidence="3">The sequence shown here is derived from an EMBL/GenBank/DDBJ whole genome shotgun (WGS) entry which is preliminary data.</text>
</comment>
<dbReference type="Proteomes" id="UP000821837">
    <property type="component" value="Unassembled WGS sequence"/>
</dbReference>
<keyword evidence="4" id="KW-1185">Reference proteome</keyword>
<organism evidence="3 4">
    <name type="scientific">Rhipicephalus sanguineus</name>
    <name type="common">Brown dog tick</name>
    <name type="synonym">Ixodes sanguineus</name>
    <dbReference type="NCBI Taxonomy" id="34632"/>
    <lineage>
        <taxon>Eukaryota</taxon>
        <taxon>Metazoa</taxon>
        <taxon>Ecdysozoa</taxon>
        <taxon>Arthropoda</taxon>
        <taxon>Chelicerata</taxon>
        <taxon>Arachnida</taxon>
        <taxon>Acari</taxon>
        <taxon>Parasitiformes</taxon>
        <taxon>Ixodida</taxon>
        <taxon>Ixodoidea</taxon>
        <taxon>Ixodidae</taxon>
        <taxon>Rhipicephalinae</taxon>
        <taxon>Rhipicephalus</taxon>
        <taxon>Rhipicephalus</taxon>
    </lineage>
</organism>
<evidence type="ECO:0000256" key="1">
    <source>
        <dbReference type="SAM" id="Coils"/>
    </source>
</evidence>
<name>A0A9D4SMK5_RHISA</name>
<evidence type="ECO:0000313" key="4">
    <source>
        <dbReference type="Proteomes" id="UP000821837"/>
    </source>
</evidence>
<evidence type="ECO:0000256" key="2">
    <source>
        <dbReference type="SAM" id="MobiDB-lite"/>
    </source>
</evidence>